<dbReference type="AlphaFoldDB" id="A9BSZ7"/>
<dbReference type="HOGENOM" id="CLU_012817_14_3_4"/>
<protein>
    <submittedName>
        <fullName evidence="3">Outer membrane efflux protein</fullName>
    </submittedName>
</protein>
<dbReference type="PANTHER" id="PTHR30203:SF24">
    <property type="entry name" value="BLR4935 PROTEIN"/>
    <property type="match status" value="1"/>
</dbReference>
<sequence length="443" mass="47751">MDSVRAGVSYMILVTTRGKERLRTSFCQTLLVSMLVGAGLVHAAPTSSSSLTTASSEAPAAPLTLSVAVAQALATHPSLRAAQFGLEASDGAVLQSKSRPNPELSYAQEDTRSRTKTSTVQWNQLVEVGGKRDARMRIAERGRDVAQAGVAATRANIRADVRATFYSLLAAQERVTVAKQTVEIVRSAREAAAKRVAAGKVAPLEESRAKVAESGAELEQGKAESDLRVARQQMQALLGGQDFSFGPALGTFEIAPEAPAASELLAQLEDSPSIRQARSTLEQSRASADLERAKRLPDPTLSLGVKRAQEVGRNQLVFGISIPLPVLDTNRGNQIQALRLADQAEEKLQALRVQMQTDVFQAREQLETSRRLAQQLSTQVLPTAQTAYEAAVKGFSLGKFSYLDVLDAQRTWFDARSQYLSQLLSTHSAVADLERLLGSQADQ</sequence>
<name>A9BSZ7_DELAS</name>
<evidence type="ECO:0000256" key="2">
    <source>
        <dbReference type="SAM" id="MobiDB-lite"/>
    </source>
</evidence>
<gene>
    <name evidence="3" type="ordered locus">Daci_1714</name>
</gene>
<feature type="region of interest" description="Disordered" evidence="2">
    <location>
        <begin position="95"/>
        <end position="118"/>
    </location>
</feature>
<accession>A9BSZ7</accession>
<dbReference type="InterPro" id="IPR003423">
    <property type="entry name" value="OMP_efflux"/>
</dbReference>
<reference evidence="4" key="2">
    <citation type="submission" date="2007-11" db="EMBL/GenBank/DDBJ databases">
        <title>Complete sequence of Delftia acidovorans DSM 14801 / SPH-1.</title>
        <authorList>
            <person name="Copeland A."/>
            <person name="Lucas S."/>
            <person name="Lapidus A."/>
            <person name="Barry K."/>
            <person name="Glavina del Rio T."/>
            <person name="Dalin E."/>
            <person name="Tice H."/>
            <person name="Pitluck S."/>
            <person name="Lowry S."/>
            <person name="Clum A."/>
            <person name="Schmutz J."/>
            <person name="Larimer F."/>
            <person name="Land M."/>
            <person name="Hauser L."/>
            <person name="Kyrpides N."/>
            <person name="Kim E."/>
            <person name="Schleheck D."/>
            <person name="Richardson P."/>
        </authorList>
    </citation>
    <scope>NUCLEOTIDE SEQUENCE [LARGE SCALE GENOMIC DNA]</scope>
    <source>
        <strain evidence="4">DSM 14801 / SPH-1</strain>
    </source>
</reference>
<proteinExistence type="inferred from homology"/>
<dbReference type="EMBL" id="CP000884">
    <property type="protein sequence ID" value="ABX34357.1"/>
    <property type="molecule type" value="Genomic_DNA"/>
</dbReference>
<dbReference type="KEGG" id="dac:Daci_1714"/>
<dbReference type="PANTHER" id="PTHR30203">
    <property type="entry name" value="OUTER MEMBRANE CATION EFFLUX PROTEIN"/>
    <property type="match status" value="1"/>
</dbReference>
<dbReference type="eggNOG" id="COG1538">
    <property type="taxonomic scope" value="Bacteria"/>
</dbReference>
<evidence type="ECO:0000313" key="3">
    <source>
        <dbReference type="EMBL" id="ABX34357.1"/>
    </source>
</evidence>
<reference evidence="3 4" key="1">
    <citation type="journal article" date="2004" name="Appl. Environ. Microbiol.">
        <title>Mineralization of individual congeners of linear alkylbenzenesulfonate by defined pairs of heterotrophic bacteria.</title>
        <authorList>
            <person name="Schleheck D."/>
            <person name="Knepper T.P."/>
            <person name="Fischer K."/>
            <person name="Cook A.M."/>
        </authorList>
    </citation>
    <scope>NUCLEOTIDE SEQUENCE [LARGE SCALE GENOMIC DNA]</scope>
    <source>
        <strain evidence="4">DSM 14801 / SPH-1</strain>
    </source>
</reference>
<dbReference type="Gene3D" id="1.20.1600.10">
    <property type="entry name" value="Outer membrane efflux proteins (OEP)"/>
    <property type="match status" value="1"/>
</dbReference>
<dbReference type="Pfam" id="PF02321">
    <property type="entry name" value="OEP"/>
    <property type="match status" value="2"/>
</dbReference>
<dbReference type="GO" id="GO:0015562">
    <property type="term" value="F:efflux transmembrane transporter activity"/>
    <property type="evidence" value="ECO:0007669"/>
    <property type="project" value="InterPro"/>
</dbReference>
<dbReference type="Proteomes" id="UP000000784">
    <property type="component" value="Chromosome"/>
</dbReference>
<dbReference type="InterPro" id="IPR010131">
    <property type="entry name" value="MdtP/NodT-like"/>
</dbReference>
<organism evidence="3 4">
    <name type="scientific">Delftia acidovorans (strain DSM 14801 / SPH-1)</name>
    <dbReference type="NCBI Taxonomy" id="398578"/>
    <lineage>
        <taxon>Bacteria</taxon>
        <taxon>Pseudomonadati</taxon>
        <taxon>Pseudomonadota</taxon>
        <taxon>Betaproteobacteria</taxon>
        <taxon>Burkholderiales</taxon>
        <taxon>Comamonadaceae</taxon>
        <taxon>Delftia</taxon>
    </lineage>
</organism>
<comment type="similarity">
    <text evidence="1">Belongs to the outer membrane factor (OMF) (TC 1.B.17) family.</text>
</comment>
<keyword evidence="4" id="KW-1185">Reference proteome</keyword>
<dbReference type="SUPFAM" id="SSF56954">
    <property type="entry name" value="Outer membrane efflux proteins (OEP)"/>
    <property type="match status" value="1"/>
</dbReference>
<dbReference type="STRING" id="398578.Daci_1714"/>
<evidence type="ECO:0000256" key="1">
    <source>
        <dbReference type="ARBA" id="ARBA00007613"/>
    </source>
</evidence>
<evidence type="ECO:0000313" key="4">
    <source>
        <dbReference type="Proteomes" id="UP000000784"/>
    </source>
</evidence>